<dbReference type="STRING" id="329726.AM1_6042"/>
<protein>
    <submittedName>
        <fullName evidence="1">Uncharacterized protein</fullName>
    </submittedName>
</protein>
<dbReference type="HOGENOM" id="CLU_2565956_0_0_3"/>
<organism evidence="1 2">
    <name type="scientific">Acaryochloris marina (strain MBIC 11017)</name>
    <dbReference type="NCBI Taxonomy" id="329726"/>
    <lineage>
        <taxon>Bacteria</taxon>
        <taxon>Bacillati</taxon>
        <taxon>Cyanobacteriota</taxon>
        <taxon>Cyanophyceae</taxon>
        <taxon>Acaryochloridales</taxon>
        <taxon>Acaryochloridaceae</taxon>
        <taxon>Acaryochloris</taxon>
    </lineage>
</organism>
<sequence length="81" mass="9449">MDCRVNLTNRDINNIIAVLFLQTYLEDEVALNLIDKLNDELDACITEQSGSRVENSSEYVQARQQLTRQLYFQNRRPELDA</sequence>
<name>B0C3N7_ACAM1</name>
<evidence type="ECO:0000313" key="2">
    <source>
        <dbReference type="Proteomes" id="UP000000268"/>
    </source>
</evidence>
<gene>
    <name evidence="1" type="ordered locus">AM1_6042</name>
</gene>
<keyword evidence="2" id="KW-1185">Reference proteome</keyword>
<dbReference type="EMBL" id="CP000828">
    <property type="protein sequence ID" value="ABW30974.1"/>
    <property type="molecule type" value="Genomic_DNA"/>
</dbReference>
<dbReference type="AlphaFoldDB" id="B0C3N7"/>
<reference evidence="1 2" key="1">
    <citation type="journal article" date="2008" name="Proc. Natl. Acad. Sci. U.S.A.">
        <title>Niche adaptation and genome expansion in the chlorophyll d-producing cyanobacterium Acaryochloris marina.</title>
        <authorList>
            <person name="Swingley W.D."/>
            <person name="Chen M."/>
            <person name="Cheung P.C."/>
            <person name="Conrad A.L."/>
            <person name="Dejesa L.C."/>
            <person name="Hao J."/>
            <person name="Honchak B.M."/>
            <person name="Karbach L.E."/>
            <person name="Kurdoglu A."/>
            <person name="Lahiri S."/>
            <person name="Mastrian S.D."/>
            <person name="Miyashita H."/>
            <person name="Page L."/>
            <person name="Ramakrishna P."/>
            <person name="Satoh S."/>
            <person name="Sattley W.M."/>
            <person name="Shimada Y."/>
            <person name="Taylor H.L."/>
            <person name="Tomo T."/>
            <person name="Tsuchiya T."/>
            <person name="Wang Z.T."/>
            <person name="Raymond J."/>
            <person name="Mimuro M."/>
            <person name="Blankenship R.E."/>
            <person name="Touchman J.W."/>
        </authorList>
    </citation>
    <scope>NUCLEOTIDE SEQUENCE [LARGE SCALE GENOMIC DNA]</scope>
    <source>
        <strain evidence="2">MBIC 11017</strain>
    </source>
</reference>
<accession>B0C3N7</accession>
<evidence type="ECO:0000313" key="1">
    <source>
        <dbReference type="EMBL" id="ABW30974.1"/>
    </source>
</evidence>
<proteinExistence type="predicted"/>
<dbReference type="KEGG" id="amr:AM1_6042"/>
<dbReference type="RefSeq" id="WP_012166173.1">
    <property type="nucleotide sequence ID" value="NC_009925.1"/>
</dbReference>
<dbReference type="OrthoDB" id="573787at2"/>
<dbReference type="Proteomes" id="UP000000268">
    <property type="component" value="Chromosome"/>
</dbReference>